<name>A0A9Q3J6I7_9BASI</name>
<sequence>MEPLIMKLEGSVFEFYTDCTALMSLLNMKTTNRHMLWWQIAIQEYKGNMTIIYKEAKTHTNTDILGRWLLENVKSNPAYDPEVAGKIPIHFMQIDKRKNFQFSEWAPEFGTSDSDNTDQEGTETPILEIRSSELHN</sequence>
<dbReference type="AlphaFoldDB" id="A0A9Q3J6I7"/>
<dbReference type="EMBL" id="AVOT02063979">
    <property type="protein sequence ID" value="MBW0556483.1"/>
    <property type="molecule type" value="Genomic_DNA"/>
</dbReference>
<proteinExistence type="predicted"/>
<keyword evidence="2" id="KW-1185">Reference proteome</keyword>
<reference evidence="1" key="1">
    <citation type="submission" date="2021-03" db="EMBL/GenBank/DDBJ databases">
        <title>Draft genome sequence of rust myrtle Austropuccinia psidii MF-1, a brazilian biotype.</title>
        <authorList>
            <person name="Quecine M.C."/>
            <person name="Pachon D.M.R."/>
            <person name="Bonatelli M.L."/>
            <person name="Correr F.H."/>
            <person name="Franceschini L.M."/>
            <person name="Leite T.F."/>
            <person name="Margarido G.R.A."/>
            <person name="Almeida C.A."/>
            <person name="Ferrarezi J.A."/>
            <person name="Labate C.A."/>
        </authorList>
    </citation>
    <scope>NUCLEOTIDE SEQUENCE</scope>
    <source>
        <strain evidence="1">MF-1</strain>
    </source>
</reference>
<dbReference type="Proteomes" id="UP000765509">
    <property type="component" value="Unassembled WGS sequence"/>
</dbReference>
<comment type="caution">
    <text evidence="1">The sequence shown here is derived from an EMBL/GenBank/DDBJ whole genome shotgun (WGS) entry which is preliminary data.</text>
</comment>
<evidence type="ECO:0008006" key="3">
    <source>
        <dbReference type="Google" id="ProtNLM"/>
    </source>
</evidence>
<accession>A0A9Q3J6I7</accession>
<gene>
    <name evidence="1" type="ORF">O181_096198</name>
</gene>
<organism evidence="1 2">
    <name type="scientific">Austropuccinia psidii MF-1</name>
    <dbReference type="NCBI Taxonomy" id="1389203"/>
    <lineage>
        <taxon>Eukaryota</taxon>
        <taxon>Fungi</taxon>
        <taxon>Dikarya</taxon>
        <taxon>Basidiomycota</taxon>
        <taxon>Pucciniomycotina</taxon>
        <taxon>Pucciniomycetes</taxon>
        <taxon>Pucciniales</taxon>
        <taxon>Sphaerophragmiaceae</taxon>
        <taxon>Austropuccinia</taxon>
    </lineage>
</organism>
<evidence type="ECO:0000313" key="2">
    <source>
        <dbReference type="Proteomes" id="UP000765509"/>
    </source>
</evidence>
<evidence type="ECO:0000313" key="1">
    <source>
        <dbReference type="EMBL" id="MBW0556483.1"/>
    </source>
</evidence>
<protein>
    <recommendedName>
        <fullName evidence="3">Reverse transcriptase RNase H-like domain-containing protein</fullName>
    </recommendedName>
</protein>